<reference evidence="2" key="1">
    <citation type="journal article" date="2020" name="Stud. Mycol.">
        <title>101 Dothideomycetes genomes: a test case for predicting lifestyles and emergence of pathogens.</title>
        <authorList>
            <person name="Haridas S."/>
            <person name="Albert R."/>
            <person name="Binder M."/>
            <person name="Bloem J."/>
            <person name="Labutti K."/>
            <person name="Salamov A."/>
            <person name="Andreopoulos B."/>
            <person name="Baker S."/>
            <person name="Barry K."/>
            <person name="Bills G."/>
            <person name="Bluhm B."/>
            <person name="Cannon C."/>
            <person name="Castanera R."/>
            <person name="Culley D."/>
            <person name="Daum C."/>
            <person name="Ezra D."/>
            <person name="Gonzalez J."/>
            <person name="Henrissat B."/>
            <person name="Kuo A."/>
            <person name="Liang C."/>
            <person name="Lipzen A."/>
            <person name="Lutzoni F."/>
            <person name="Magnuson J."/>
            <person name="Mondo S."/>
            <person name="Nolan M."/>
            <person name="Ohm R."/>
            <person name="Pangilinan J."/>
            <person name="Park H.-J."/>
            <person name="Ramirez L."/>
            <person name="Alfaro M."/>
            <person name="Sun H."/>
            <person name="Tritt A."/>
            <person name="Yoshinaga Y."/>
            <person name="Zwiers L.-H."/>
            <person name="Turgeon B."/>
            <person name="Goodwin S."/>
            <person name="Spatafora J."/>
            <person name="Crous P."/>
            <person name="Grigoriev I."/>
        </authorList>
    </citation>
    <scope>NUCLEOTIDE SEQUENCE</scope>
    <source>
        <strain evidence="2">CBS 109.77</strain>
    </source>
</reference>
<dbReference type="OrthoDB" id="2958217at2759"/>
<dbReference type="EMBL" id="MU001964">
    <property type="protein sequence ID" value="KAF2792569.1"/>
    <property type="molecule type" value="Genomic_DNA"/>
</dbReference>
<sequence>ASSMTRARKWLSQCLKGHNKCQVAQSTERGQFSPTRLLEIGQPDAEKVRLRFGSAQDSTDIQYATLSHCWGSSKVLRLTSTSFQRLKEGIEISELAQTFQDAIFTARSLGIRLLWLDSLCIFQDSYEDWQKEAALMSHVYRNAVLNIAASVAADSNASCFPKR</sequence>
<protein>
    <submittedName>
        <fullName evidence="2">HET-domain-containing protein</fullName>
    </submittedName>
</protein>
<gene>
    <name evidence="2" type="ORF">K505DRAFT_221860</name>
</gene>
<feature type="domain" description="Heterokaryon incompatibility" evidence="1">
    <location>
        <begin position="63"/>
        <end position="159"/>
    </location>
</feature>
<evidence type="ECO:0000259" key="1">
    <source>
        <dbReference type="Pfam" id="PF06985"/>
    </source>
</evidence>
<feature type="non-terminal residue" evidence="2">
    <location>
        <position position="163"/>
    </location>
</feature>
<organism evidence="2 3">
    <name type="scientific">Melanomma pulvis-pyrius CBS 109.77</name>
    <dbReference type="NCBI Taxonomy" id="1314802"/>
    <lineage>
        <taxon>Eukaryota</taxon>
        <taxon>Fungi</taxon>
        <taxon>Dikarya</taxon>
        <taxon>Ascomycota</taxon>
        <taxon>Pezizomycotina</taxon>
        <taxon>Dothideomycetes</taxon>
        <taxon>Pleosporomycetidae</taxon>
        <taxon>Pleosporales</taxon>
        <taxon>Melanommataceae</taxon>
        <taxon>Melanomma</taxon>
    </lineage>
</organism>
<accession>A0A6A6X884</accession>
<evidence type="ECO:0000313" key="3">
    <source>
        <dbReference type="Proteomes" id="UP000799757"/>
    </source>
</evidence>
<dbReference type="Pfam" id="PF06985">
    <property type="entry name" value="HET"/>
    <property type="match status" value="1"/>
</dbReference>
<dbReference type="AlphaFoldDB" id="A0A6A6X884"/>
<name>A0A6A6X884_9PLEO</name>
<feature type="non-terminal residue" evidence="2">
    <location>
        <position position="1"/>
    </location>
</feature>
<keyword evidence="3" id="KW-1185">Reference proteome</keyword>
<evidence type="ECO:0000313" key="2">
    <source>
        <dbReference type="EMBL" id="KAF2792569.1"/>
    </source>
</evidence>
<dbReference type="PANTHER" id="PTHR33112:SF10">
    <property type="entry name" value="TOL"/>
    <property type="match status" value="1"/>
</dbReference>
<dbReference type="PANTHER" id="PTHR33112">
    <property type="entry name" value="DOMAIN PROTEIN, PUTATIVE-RELATED"/>
    <property type="match status" value="1"/>
</dbReference>
<dbReference type="Proteomes" id="UP000799757">
    <property type="component" value="Unassembled WGS sequence"/>
</dbReference>
<dbReference type="InterPro" id="IPR010730">
    <property type="entry name" value="HET"/>
</dbReference>
<proteinExistence type="predicted"/>